<organism evidence="1 2">
    <name type="scientific">Oligosphaera ethanolica</name>
    <dbReference type="NCBI Taxonomy" id="760260"/>
    <lineage>
        <taxon>Bacteria</taxon>
        <taxon>Pseudomonadati</taxon>
        <taxon>Lentisphaerota</taxon>
        <taxon>Oligosphaeria</taxon>
        <taxon>Oligosphaerales</taxon>
        <taxon>Oligosphaeraceae</taxon>
        <taxon>Oligosphaera</taxon>
    </lineage>
</organism>
<reference evidence="1" key="1">
    <citation type="submission" date="2023-07" db="EMBL/GenBank/DDBJ databases">
        <title>Genomic Encyclopedia of Type Strains, Phase IV (KMG-IV): sequencing the most valuable type-strain genomes for metagenomic binning, comparative biology and taxonomic classification.</title>
        <authorList>
            <person name="Goeker M."/>
        </authorList>
    </citation>
    <scope>NUCLEOTIDE SEQUENCE</scope>
    <source>
        <strain evidence="1">DSM 24202</strain>
    </source>
</reference>
<accession>A0AAE3VDU5</accession>
<dbReference type="EMBL" id="JAUSVL010000001">
    <property type="protein sequence ID" value="MDQ0288473.1"/>
    <property type="molecule type" value="Genomic_DNA"/>
</dbReference>
<name>A0AAE3VDU5_9BACT</name>
<dbReference type="AlphaFoldDB" id="A0AAE3VDU5"/>
<sequence length="46" mass="4794">MDWTPGTFWTVGNDVMDAGTLGDRLDSGDRLAAPGSAAVPAAFVQR</sequence>
<evidence type="ECO:0000313" key="2">
    <source>
        <dbReference type="Proteomes" id="UP001238163"/>
    </source>
</evidence>
<protein>
    <submittedName>
        <fullName evidence="1">Uncharacterized protein</fullName>
    </submittedName>
</protein>
<proteinExistence type="predicted"/>
<keyword evidence="2" id="KW-1185">Reference proteome</keyword>
<dbReference type="Proteomes" id="UP001238163">
    <property type="component" value="Unassembled WGS sequence"/>
</dbReference>
<evidence type="ECO:0000313" key="1">
    <source>
        <dbReference type="EMBL" id="MDQ0288473.1"/>
    </source>
</evidence>
<gene>
    <name evidence="1" type="ORF">J3R75_000580</name>
</gene>
<comment type="caution">
    <text evidence="1">The sequence shown here is derived from an EMBL/GenBank/DDBJ whole genome shotgun (WGS) entry which is preliminary data.</text>
</comment>